<name>A0A834T7I3_9FABA</name>
<dbReference type="EMBL" id="JAAIUW010000009">
    <property type="protein sequence ID" value="KAF7816628.1"/>
    <property type="molecule type" value="Genomic_DNA"/>
</dbReference>
<evidence type="ECO:0000313" key="2">
    <source>
        <dbReference type="Proteomes" id="UP000634136"/>
    </source>
</evidence>
<keyword evidence="2" id="KW-1185">Reference proteome</keyword>
<evidence type="ECO:0000313" key="1">
    <source>
        <dbReference type="EMBL" id="KAF7816628.1"/>
    </source>
</evidence>
<accession>A0A834T7I3</accession>
<reference evidence="1" key="1">
    <citation type="submission" date="2020-09" db="EMBL/GenBank/DDBJ databases">
        <title>Genome-Enabled Discovery of Anthraquinone Biosynthesis in Senna tora.</title>
        <authorList>
            <person name="Kang S.-H."/>
            <person name="Pandey R.P."/>
            <person name="Lee C.-M."/>
            <person name="Sim J.-S."/>
            <person name="Jeong J.-T."/>
            <person name="Choi B.-S."/>
            <person name="Jung M."/>
            <person name="Ginzburg D."/>
            <person name="Zhao K."/>
            <person name="Won S.Y."/>
            <person name="Oh T.-J."/>
            <person name="Yu Y."/>
            <person name="Kim N.-H."/>
            <person name="Lee O.R."/>
            <person name="Lee T.-H."/>
            <person name="Bashyal P."/>
            <person name="Kim T.-S."/>
            <person name="Lee W.-H."/>
            <person name="Kawkins C."/>
            <person name="Kim C.-K."/>
            <person name="Kim J.S."/>
            <person name="Ahn B.O."/>
            <person name="Rhee S.Y."/>
            <person name="Sohng J.K."/>
        </authorList>
    </citation>
    <scope>NUCLEOTIDE SEQUENCE</scope>
    <source>
        <tissue evidence="1">Leaf</tissue>
    </source>
</reference>
<dbReference type="Proteomes" id="UP000634136">
    <property type="component" value="Unassembled WGS sequence"/>
</dbReference>
<protein>
    <submittedName>
        <fullName evidence="1">Uncharacterized protein</fullName>
    </submittedName>
</protein>
<organism evidence="1 2">
    <name type="scientific">Senna tora</name>
    <dbReference type="NCBI Taxonomy" id="362788"/>
    <lineage>
        <taxon>Eukaryota</taxon>
        <taxon>Viridiplantae</taxon>
        <taxon>Streptophyta</taxon>
        <taxon>Embryophyta</taxon>
        <taxon>Tracheophyta</taxon>
        <taxon>Spermatophyta</taxon>
        <taxon>Magnoliopsida</taxon>
        <taxon>eudicotyledons</taxon>
        <taxon>Gunneridae</taxon>
        <taxon>Pentapetalae</taxon>
        <taxon>rosids</taxon>
        <taxon>fabids</taxon>
        <taxon>Fabales</taxon>
        <taxon>Fabaceae</taxon>
        <taxon>Caesalpinioideae</taxon>
        <taxon>Cassia clade</taxon>
        <taxon>Senna</taxon>
    </lineage>
</organism>
<gene>
    <name evidence="1" type="ORF">G2W53_030597</name>
</gene>
<comment type="caution">
    <text evidence="1">The sequence shown here is derived from an EMBL/GenBank/DDBJ whole genome shotgun (WGS) entry which is preliminary data.</text>
</comment>
<dbReference type="AlphaFoldDB" id="A0A834T7I3"/>
<proteinExistence type="predicted"/>
<sequence>MRGANQTILNGRRSSCSVDHCAARFCFSVSWKSVVCKDRRWLLLEAIWRGSRLKVKKMMVNPFAREAHVDV</sequence>